<organism evidence="1 2">
    <name type="scientific">Blattamonas nauphoetae</name>
    <dbReference type="NCBI Taxonomy" id="2049346"/>
    <lineage>
        <taxon>Eukaryota</taxon>
        <taxon>Metamonada</taxon>
        <taxon>Preaxostyla</taxon>
        <taxon>Oxymonadida</taxon>
        <taxon>Blattamonas</taxon>
    </lineage>
</organism>
<protein>
    <recommendedName>
        <fullName evidence="3">FPL domain-containing protein</fullName>
    </recommendedName>
</protein>
<name>A0ABQ9WT29_9EUKA</name>
<gene>
    <name evidence="1" type="ORF">BLNAU_22429</name>
</gene>
<dbReference type="EMBL" id="JARBJD010000391">
    <property type="protein sequence ID" value="KAK2942668.1"/>
    <property type="molecule type" value="Genomic_DNA"/>
</dbReference>
<keyword evidence="2" id="KW-1185">Reference proteome</keyword>
<comment type="caution">
    <text evidence="1">The sequence shown here is derived from an EMBL/GenBank/DDBJ whole genome shotgun (WGS) entry which is preliminary data.</text>
</comment>
<dbReference type="InterPro" id="IPR016024">
    <property type="entry name" value="ARM-type_fold"/>
</dbReference>
<evidence type="ECO:0008006" key="3">
    <source>
        <dbReference type="Google" id="ProtNLM"/>
    </source>
</evidence>
<evidence type="ECO:0000313" key="2">
    <source>
        <dbReference type="Proteomes" id="UP001281761"/>
    </source>
</evidence>
<proteinExistence type="predicted"/>
<accession>A0ABQ9WT29</accession>
<reference evidence="1 2" key="1">
    <citation type="journal article" date="2022" name="bioRxiv">
        <title>Genomics of Preaxostyla Flagellates Illuminates Evolutionary Transitions and the Path Towards Mitochondrial Loss.</title>
        <authorList>
            <person name="Novak L.V.F."/>
            <person name="Treitli S.C."/>
            <person name="Pyrih J."/>
            <person name="Halakuc P."/>
            <person name="Pipaliya S.V."/>
            <person name="Vacek V."/>
            <person name="Brzon O."/>
            <person name="Soukal P."/>
            <person name="Eme L."/>
            <person name="Dacks J.B."/>
            <person name="Karnkowska A."/>
            <person name="Elias M."/>
            <person name="Hampl V."/>
        </authorList>
    </citation>
    <scope>NUCLEOTIDE SEQUENCE [LARGE SCALE GENOMIC DNA]</scope>
    <source>
        <strain evidence="1">NAU3</strain>
        <tissue evidence="1">Gut</tissue>
    </source>
</reference>
<evidence type="ECO:0000313" key="1">
    <source>
        <dbReference type="EMBL" id="KAK2942668.1"/>
    </source>
</evidence>
<dbReference type="SUPFAM" id="SSF48371">
    <property type="entry name" value="ARM repeat"/>
    <property type="match status" value="1"/>
</dbReference>
<dbReference type="Proteomes" id="UP001281761">
    <property type="component" value="Unassembled WGS sequence"/>
</dbReference>
<sequence>MTSEQYPVSGALSLRSLSESPSWNLSNISSLLEVLQCDDEDVIVDTLRELQKVASESGSNDRFDDWCRFLSPLCCVPHSSGLVAELMKLVSILYSKSPSFVRSSHSSEIASFVIREFGDWFSCAALESCCSCMESLFFEPEIVDSLFLQHKDFIISTFKKIGKSSPPPAILSTLARISLFPHLGIASNSLETLYNVVERDPPALTLLPSPIFPSSSPLQQYSGLSFLTALKMKLRIVFSEFQTNLPTDPSHLPKYIQLTKDDRFFVTRSIYFCSCSCELPLLLLTATPRIIVDSEIIRELILFVKEALPTILTNISTIDTLIASLPSDSSLTTPSVSGVDTQMIDALKVLRNHCHMFLNDGWCFLTDVTYKIADPHKSSFQTIILDDPSFPNLILNSLKLAHPDIRRRIIHTIINIVVRYPWMKEQFMTANLVGRMFETVDFVSLPLSESETLFGLTKFIEYMMYPNANDEKAQFEQYPLIRGCVFDPAKQFIAFLVRNSDKFVLNENDKIGLKNHLCVIHNHIKNMELRSDEHDTDVVSELVKWEIQTMVEMENENHSTTIFQSMLNRTWEWNRDKRERQKRREMCLREEGWDDAFELRVVGIGVDTHQTIQNRAKHFRIELAFNVDRLE</sequence>